<dbReference type="OrthoDB" id="9801228at2"/>
<comment type="similarity">
    <text evidence="1">Belongs to the HesB/IscA family.</text>
</comment>
<evidence type="ECO:0000313" key="3">
    <source>
        <dbReference type="EMBL" id="AEO07936.1"/>
    </source>
</evidence>
<sequence>MKKYEINTYLINKIKWKGIFITESAINQIIFLINLNANNKGIRLKIKKSGCAGFRYTMKLVQYSDLKKENDIEEVAFFYKKILIYMYSKDIPFFDGVKIDFIKINVNKVFKFYNTKLEKFCGCGESFSINFNNYQHNKE</sequence>
<evidence type="ECO:0000256" key="1">
    <source>
        <dbReference type="ARBA" id="ARBA00006718"/>
    </source>
</evidence>
<dbReference type="InterPro" id="IPR035903">
    <property type="entry name" value="HesB-like_dom_sf"/>
</dbReference>
<protein>
    <submittedName>
        <fullName evidence="3">Fe-S cluster assembly, scaffold protein</fullName>
    </submittedName>
</protein>
<proteinExistence type="inferred from homology"/>
<dbReference type="InterPro" id="IPR017870">
    <property type="entry name" value="FeS_cluster_insertion_CS"/>
</dbReference>
<dbReference type="GO" id="GO:0051537">
    <property type="term" value="F:2 iron, 2 sulfur cluster binding"/>
    <property type="evidence" value="ECO:0007669"/>
    <property type="project" value="TreeGrafter"/>
</dbReference>
<dbReference type="InterPro" id="IPR050322">
    <property type="entry name" value="Fe-S_cluster_asmbl/transfer"/>
</dbReference>
<dbReference type="InterPro" id="IPR016092">
    <property type="entry name" value="ATAP"/>
</dbReference>
<dbReference type="HOGENOM" id="CLU_069054_4_2_6"/>
<dbReference type="PATRIC" id="fig|1005057.4.peg.103"/>
<dbReference type="PANTHER" id="PTHR10072">
    <property type="entry name" value="IRON-SULFUR CLUSTER ASSEMBLY PROTEIN"/>
    <property type="match status" value="1"/>
</dbReference>
<reference evidence="3 4" key="1">
    <citation type="journal article" date="2011" name="PLoS Genet.">
        <title>Sequence conservation and functional constraint on intergenic spacers in reduced genomes of the obligate symbiont buchnera.</title>
        <authorList>
            <person name="Degnan P.H."/>
            <person name="Ochman H."/>
            <person name="Moran N.A."/>
        </authorList>
    </citation>
    <scope>NUCLEOTIDE SEQUENCE [LARGE SCALE GENOMIC DNA]</scope>
    <source>
        <strain evidence="3 4">Ua</strain>
    </source>
</reference>
<dbReference type="EMBL" id="CP002648">
    <property type="protein sequence ID" value="AEO07936.1"/>
    <property type="molecule type" value="Genomic_DNA"/>
</dbReference>
<dbReference type="Pfam" id="PF01521">
    <property type="entry name" value="Fe-S_biosyn"/>
    <property type="match status" value="1"/>
</dbReference>
<dbReference type="GO" id="GO:0005829">
    <property type="term" value="C:cytosol"/>
    <property type="evidence" value="ECO:0007669"/>
    <property type="project" value="TreeGrafter"/>
</dbReference>
<dbReference type="Proteomes" id="UP000006139">
    <property type="component" value="Chromosome"/>
</dbReference>
<dbReference type="eggNOG" id="COG0316">
    <property type="taxonomic scope" value="Bacteria"/>
</dbReference>
<dbReference type="PANTHER" id="PTHR10072:SF47">
    <property type="entry name" value="PROTEIN SUFA"/>
    <property type="match status" value="1"/>
</dbReference>
<gene>
    <name evidence="3" type="primary">sufA</name>
    <name evidence="3" type="ORF">BUAMB_111</name>
</gene>
<dbReference type="SUPFAM" id="SSF89360">
    <property type="entry name" value="HesB-like domain"/>
    <property type="match status" value="1"/>
</dbReference>
<name>G2LNZ9_BUCUM</name>
<evidence type="ECO:0000313" key="4">
    <source>
        <dbReference type="Proteomes" id="UP000006139"/>
    </source>
</evidence>
<dbReference type="KEGG" id="buh:BUAMB_111"/>
<dbReference type="NCBIfam" id="TIGR00049">
    <property type="entry name" value="iron-sulfur cluster assembly accessory protein"/>
    <property type="match status" value="1"/>
</dbReference>
<accession>G2LNZ9</accession>
<dbReference type="RefSeq" id="WP_014499840.1">
    <property type="nucleotide sequence ID" value="NC_017259.1"/>
</dbReference>
<dbReference type="STRING" id="1005057.BUAMB_111"/>
<dbReference type="InterPro" id="IPR000361">
    <property type="entry name" value="ATAP_core_dom"/>
</dbReference>
<evidence type="ECO:0000259" key="2">
    <source>
        <dbReference type="Pfam" id="PF01521"/>
    </source>
</evidence>
<dbReference type="GO" id="GO:0016226">
    <property type="term" value="P:iron-sulfur cluster assembly"/>
    <property type="evidence" value="ECO:0007669"/>
    <property type="project" value="InterPro"/>
</dbReference>
<dbReference type="PROSITE" id="PS01152">
    <property type="entry name" value="HESB"/>
    <property type="match status" value="1"/>
</dbReference>
<dbReference type="Gene3D" id="2.60.300.12">
    <property type="entry name" value="HesB-like domain"/>
    <property type="match status" value="1"/>
</dbReference>
<organism evidence="3 4">
    <name type="scientific">Buchnera aphidicola str. Ua</name>
    <name type="common">Uroleucon ambrosiae</name>
    <dbReference type="NCBI Taxonomy" id="1005057"/>
    <lineage>
        <taxon>Bacteria</taxon>
        <taxon>Pseudomonadati</taxon>
        <taxon>Pseudomonadota</taxon>
        <taxon>Gammaproteobacteria</taxon>
        <taxon>Enterobacterales</taxon>
        <taxon>Erwiniaceae</taxon>
        <taxon>Buchnera</taxon>
    </lineage>
</organism>
<dbReference type="AlphaFoldDB" id="G2LNZ9"/>
<feature type="domain" description="Core" evidence="2">
    <location>
        <begin position="19"/>
        <end position="124"/>
    </location>
</feature>